<evidence type="ECO:0000256" key="1">
    <source>
        <dbReference type="SAM" id="SignalP"/>
    </source>
</evidence>
<name>A0A7C8N9D0_9PEZI</name>
<reference evidence="2 3" key="1">
    <citation type="submission" date="2019-12" db="EMBL/GenBank/DDBJ databases">
        <title>Draft genome sequence of the ascomycete Xylaria multiplex DSM 110363.</title>
        <authorList>
            <person name="Buettner E."/>
            <person name="Kellner H."/>
        </authorList>
    </citation>
    <scope>NUCLEOTIDE SEQUENCE [LARGE SCALE GENOMIC DNA]</scope>
    <source>
        <strain evidence="2 3">DSM 110363</strain>
    </source>
</reference>
<dbReference type="Proteomes" id="UP000481858">
    <property type="component" value="Unassembled WGS sequence"/>
</dbReference>
<keyword evidence="1" id="KW-0732">Signal</keyword>
<accession>A0A7C8N9D0</accession>
<keyword evidence="3" id="KW-1185">Reference proteome</keyword>
<dbReference type="AlphaFoldDB" id="A0A7C8N9D0"/>
<dbReference type="EMBL" id="WUBL01000012">
    <property type="protein sequence ID" value="KAF2971596.1"/>
    <property type="molecule type" value="Genomic_DNA"/>
</dbReference>
<dbReference type="InParanoid" id="A0A7C8N9D0"/>
<evidence type="ECO:0000313" key="2">
    <source>
        <dbReference type="EMBL" id="KAF2971596.1"/>
    </source>
</evidence>
<proteinExistence type="predicted"/>
<feature type="signal peptide" evidence="1">
    <location>
        <begin position="1"/>
        <end position="23"/>
    </location>
</feature>
<sequence>MRTSILSAIAALAASAIATPIEARDVYAKWSATDVTTYVSHIIIGAKFRISAPAGYVTGAPAFDVTCDVDLVIRRGIQACTFNGEQAEGSKVEAIYSPEPPITVYHTFGSTKATGTSGSLSYNADFALDVTEVGSA</sequence>
<dbReference type="OrthoDB" id="3490397at2759"/>
<feature type="chain" id="PRO_5028950591" description="AA1-like domain-containing protein" evidence="1">
    <location>
        <begin position="24"/>
        <end position="136"/>
    </location>
</feature>
<protein>
    <recommendedName>
        <fullName evidence="4">AA1-like domain-containing protein</fullName>
    </recommendedName>
</protein>
<evidence type="ECO:0000313" key="3">
    <source>
        <dbReference type="Proteomes" id="UP000481858"/>
    </source>
</evidence>
<comment type="caution">
    <text evidence="2">The sequence shown here is derived from an EMBL/GenBank/DDBJ whole genome shotgun (WGS) entry which is preliminary data.</text>
</comment>
<organism evidence="2 3">
    <name type="scientific">Xylaria multiplex</name>
    <dbReference type="NCBI Taxonomy" id="323545"/>
    <lineage>
        <taxon>Eukaryota</taxon>
        <taxon>Fungi</taxon>
        <taxon>Dikarya</taxon>
        <taxon>Ascomycota</taxon>
        <taxon>Pezizomycotina</taxon>
        <taxon>Sordariomycetes</taxon>
        <taxon>Xylariomycetidae</taxon>
        <taxon>Xylariales</taxon>
        <taxon>Xylariaceae</taxon>
        <taxon>Xylaria</taxon>
    </lineage>
</organism>
<gene>
    <name evidence="2" type="ORF">GQX73_g2008</name>
</gene>
<evidence type="ECO:0008006" key="4">
    <source>
        <dbReference type="Google" id="ProtNLM"/>
    </source>
</evidence>